<protein>
    <recommendedName>
        <fullName evidence="1">DDE-1 domain-containing protein</fullName>
    </recommendedName>
</protein>
<dbReference type="GO" id="GO:0003677">
    <property type="term" value="F:DNA binding"/>
    <property type="evidence" value="ECO:0007669"/>
    <property type="project" value="TreeGrafter"/>
</dbReference>
<gene>
    <name evidence="2" type="ORF">HF086_017080</name>
</gene>
<comment type="caution">
    <text evidence="2">The sequence shown here is derived from an EMBL/GenBank/DDBJ whole genome shotgun (WGS) entry which is preliminary data.</text>
</comment>
<dbReference type="Gene3D" id="1.10.10.60">
    <property type="entry name" value="Homeodomain-like"/>
    <property type="match status" value="1"/>
</dbReference>
<dbReference type="PANTHER" id="PTHR19303:SF74">
    <property type="entry name" value="POGO TRANSPOSABLE ELEMENT WITH KRAB DOMAIN"/>
    <property type="match status" value="1"/>
</dbReference>
<dbReference type="Pfam" id="PF03184">
    <property type="entry name" value="DDE_1"/>
    <property type="match status" value="1"/>
</dbReference>
<evidence type="ECO:0000259" key="1">
    <source>
        <dbReference type="Pfam" id="PF03184"/>
    </source>
</evidence>
<dbReference type="InterPro" id="IPR004875">
    <property type="entry name" value="DDE_SF_endonuclease_dom"/>
</dbReference>
<dbReference type="Gene3D" id="3.30.420.10">
    <property type="entry name" value="Ribonuclease H-like superfamily/Ribonuclease H"/>
    <property type="match status" value="1"/>
</dbReference>
<dbReference type="Proteomes" id="UP000814243">
    <property type="component" value="Unassembled WGS sequence"/>
</dbReference>
<dbReference type="PANTHER" id="PTHR19303">
    <property type="entry name" value="TRANSPOSON"/>
    <property type="match status" value="1"/>
</dbReference>
<name>A0A922MH56_SPOEX</name>
<dbReference type="GO" id="GO:0005634">
    <property type="term" value="C:nucleus"/>
    <property type="evidence" value="ECO:0007669"/>
    <property type="project" value="TreeGrafter"/>
</dbReference>
<evidence type="ECO:0000313" key="3">
    <source>
        <dbReference type="Proteomes" id="UP000814243"/>
    </source>
</evidence>
<dbReference type="AlphaFoldDB" id="A0A922MH56"/>
<dbReference type="InterPro" id="IPR036397">
    <property type="entry name" value="RNaseH_sf"/>
</dbReference>
<feature type="domain" description="DDE-1" evidence="1">
    <location>
        <begin position="215"/>
        <end position="337"/>
    </location>
</feature>
<organism evidence="2 3">
    <name type="scientific">Spodoptera exigua</name>
    <name type="common">Beet armyworm</name>
    <name type="synonym">Noctua fulgens</name>
    <dbReference type="NCBI Taxonomy" id="7107"/>
    <lineage>
        <taxon>Eukaryota</taxon>
        <taxon>Metazoa</taxon>
        <taxon>Ecdysozoa</taxon>
        <taxon>Arthropoda</taxon>
        <taxon>Hexapoda</taxon>
        <taxon>Insecta</taxon>
        <taxon>Pterygota</taxon>
        <taxon>Neoptera</taxon>
        <taxon>Endopterygota</taxon>
        <taxon>Lepidoptera</taxon>
        <taxon>Glossata</taxon>
        <taxon>Ditrysia</taxon>
        <taxon>Noctuoidea</taxon>
        <taxon>Noctuidae</taxon>
        <taxon>Amphipyrinae</taxon>
        <taxon>Spodoptera</taxon>
    </lineage>
</organism>
<evidence type="ECO:0000313" key="2">
    <source>
        <dbReference type="EMBL" id="KAH9636837.1"/>
    </source>
</evidence>
<dbReference type="InterPro" id="IPR050863">
    <property type="entry name" value="CenT-Element_Derived"/>
</dbReference>
<sequence>MPRKYIRKCPDWKVCTQEQIDTAKKLIEEGKSKRKASDIVGIDESTLRKRLKLNSTATSMGRYRPTFTREQEEEIYNHCKASDERFYGLTLSALRKLVFEFADINKLPNRFDKTTKMAGKDWVYEFIKRHPDLALKQTTPTSIARAIGFNKVQVDRFNANLKEVQGNYNISPGRIYNMDETGMSTVPKKTPKVISLKGKKNVNKIVSGERGQTITAICCVSATGNYVPPAFIFPRKRMKGELIDGAPAGSIGMTSDSGFINTDLYLQWLIHFKDYTSPTVDNPVLLIIDNHSSYISLQASLYCRENNIIVLTVPPHSSHKLLPLDRAIYSPLKNQYAIEADK</sequence>
<dbReference type="EMBL" id="JACEFF010000474">
    <property type="protein sequence ID" value="KAH9636837.1"/>
    <property type="molecule type" value="Genomic_DNA"/>
</dbReference>
<reference evidence="2" key="1">
    <citation type="journal article" date="2021" name="G3 (Bethesda)">
        <title>Genome and transcriptome analysis of the beet armyworm Spodoptera exigua reveals targets for pest control. .</title>
        <authorList>
            <person name="Simon S."/>
            <person name="Breeschoten T."/>
            <person name="Jansen H.J."/>
            <person name="Dirks R.P."/>
            <person name="Schranz M.E."/>
            <person name="Ros V.I.D."/>
        </authorList>
    </citation>
    <scope>NUCLEOTIDE SEQUENCE</scope>
    <source>
        <strain evidence="2">TB_SE_WUR_2020</strain>
    </source>
</reference>
<proteinExistence type="predicted"/>
<accession>A0A922MH56</accession>